<organism evidence="1 2">
    <name type="scientific">Eucalyptus globulus</name>
    <name type="common">Tasmanian blue gum</name>
    <dbReference type="NCBI Taxonomy" id="34317"/>
    <lineage>
        <taxon>Eukaryota</taxon>
        <taxon>Viridiplantae</taxon>
        <taxon>Streptophyta</taxon>
        <taxon>Embryophyta</taxon>
        <taxon>Tracheophyta</taxon>
        <taxon>Spermatophyta</taxon>
        <taxon>Magnoliopsida</taxon>
        <taxon>eudicotyledons</taxon>
        <taxon>Gunneridae</taxon>
        <taxon>Pentapetalae</taxon>
        <taxon>rosids</taxon>
        <taxon>malvids</taxon>
        <taxon>Myrtales</taxon>
        <taxon>Myrtaceae</taxon>
        <taxon>Myrtoideae</taxon>
        <taxon>Eucalypteae</taxon>
        <taxon>Eucalyptus</taxon>
    </lineage>
</organism>
<dbReference type="Proteomes" id="UP001634007">
    <property type="component" value="Unassembled WGS sequence"/>
</dbReference>
<dbReference type="SUPFAM" id="SSF53756">
    <property type="entry name" value="UDP-Glycosyltransferase/glycogen phosphorylase"/>
    <property type="match status" value="1"/>
</dbReference>
<protein>
    <submittedName>
        <fullName evidence="1">Uncharacterized protein</fullName>
    </submittedName>
</protein>
<dbReference type="EMBL" id="JBJKBG010000008">
    <property type="protein sequence ID" value="KAL3726357.1"/>
    <property type="molecule type" value="Genomic_DNA"/>
</dbReference>
<comment type="caution">
    <text evidence="1">The sequence shown here is derived from an EMBL/GenBank/DDBJ whole genome shotgun (WGS) entry which is preliminary data.</text>
</comment>
<accession>A0ABD3JI81</accession>
<dbReference type="AlphaFoldDB" id="A0ABD3JI81"/>
<sequence>MPGGVQWWRRKASREPYYFSHSWRIKGLSARLLEVRQIGYSIPRNESDGLVTRQLVAVSLRLVMVEEESRVYREKKKETRPIFGDKDIQKRYVDNLLNYLKENRLMNRLKSYGIST</sequence>
<name>A0ABD3JI81_EUCGL</name>
<gene>
    <name evidence="1" type="ORF">ACJRO7_031276</name>
</gene>
<evidence type="ECO:0000313" key="2">
    <source>
        <dbReference type="Proteomes" id="UP001634007"/>
    </source>
</evidence>
<proteinExistence type="predicted"/>
<reference evidence="1 2" key="1">
    <citation type="submission" date="2024-11" db="EMBL/GenBank/DDBJ databases">
        <title>Chromosome-level genome assembly of Eucalyptus globulus Labill. provides insights into its genome evolution.</title>
        <authorList>
            <person name="Li X."/>
        </authorList>
    </citation>
    <scope>NUCLEOTIDE SEQUENCE [LARGE SCALE GENOMIC DNA]</scope>
    <source>
        <strain evidence="1">CL2024</strain>
        <tissue evidence="1">Fresh tender leaves</tissue>
    </source>
</reference>
<evidence type="ECO:0000313" key="1">
    <source>
        <dbReference type="EMBL" id="KAL3726357.1"/>
    </source>
</evidence>
<keyword evidence="2" id="KW-1185">Reference proteome</keyword>